<comment type="caution">
    <text evidence="4">The sequence shown here is derived from an EMBL/GenBank/DDBJ whole genome shotgun (WGS) entry which is preliminary data.</text>
</comment>
<evidence type="ECO:0000313" key="4">
    <source>
        <dbReference type="EMBL" id="MBA2879710.1"/>
    </source>
</evidence>
<dbReference type="RefSeq" id="WP_181549416.1">
    <property type="nucleotide sequence ID" value="NZ_JACDUS010000001.1"/>
</dbReference>
<dbReference type="Proteomes" id="UP000525298">
    <property type="component" value="Unassembled WGS sequence"/>
</dbReference>
<dbReference type="GO" id="GO:0008854">
    <property type="term" value="F:exodeoxyribonuclease V activity"/>
    <property type="evidence" value="ECO:0007669"/>
    <property type="project" value="UniProtKB-EC"/>
</dbReference>
<dbReference type="Gene3D" id="2.30.30.940">
    <property type="match status" value="1"/>
</dbReference>
<keyword evidence="2" id="KW-0067">ATP-binding</keyword>
<protein>
    <submittedName>
        <fullName evidence="4">Exodeoxyribonuclease V alpha subunit</fullName>
        <ecNumber evidence="4">3.1.11.5</ecNumber>
    </submittedName>
</protein>
<dbReference type="GO" id="GO:0017116">
    <property type="term" value="F:single-stranded DNA helicase activity"/>
    <property type="evidence" value="ECO:0007669"/>
    <property type="project" value="TreeGrafter"/>
</dbReference>
<sequence length="728" mass="79574">MMEIQGRIRRITFHSTDTHYTVAQMEAGPDRAGVTIVGHLPGAAPGQAIKILGKWVTHPRYGEQFAFQQAQVTRPSEVDGIRQYLGSGLIKGIGPGLAESIIEAFGTKALDILDNQPERLREIPGIGEARAADIARQWEHHRSIADIMEFLQQHGIEAAYAGKIFRQYGVEAMEVLTRDPFRLAEDIPGQGFVIADAIARHADLQPDPEVRAAAGIEHLLYQSASSGHMFYPEDELFRKLEQKFGVDNQSAGLGLAQLLAAGKMYMEAGNGDGQSNDKCRHIYLPLLHEAETGIAMRLSAMMSSCPEPALLNNIDPAEQMEDRFAVRLSDEQKQALEGVLASPVSVITGGPGTGKTTLVQCIAAVFKSAGFRVCLAAPTGRAARRLTEITGKTAHTIHKLLGYHFETGCFDKSRDNPVEADVIIVDEASMIDAELMYHLVGATRFNARLILVGDVFQLPPVGPGNVLADIIASGRIPVHFLTEIFRQAARSAIVRNAHNIRRGRTPEPENMDANSSRQEFCLLEAHTPEEAAEAIVDLATRTLPDIYGLAPGRDIQVLSPVHKGPAGTISLNQRLQKALNPGKKGIKSLDHEFCVNDRVMHLKNNYAKEVFNGDIGIITGTEPADPVLRVDYDGRQISYEADEFDELTLGYAITVHKSQGSEYPAVILPMVTRHYVMLQRNLLYTAITRARHLVVLVGNAKAIGVALKNNKPARRLSNLAAHLQTCGP</sequence>
<dbReference type="Pfam" id="PF14490">
    <property type="entry name" value="HHH_RecD2"/>
    <property type="match status" value="1"/>
</dbReference>
<dbReference type="AlphaFoldDB" id="A0A7W0HJ20"/>
<accession>A0A7W0HJ20</accession>
<dbReference type="InterPro" id="IPR010994">
    <property type="entry name" value="RuvA_2-like"/>
</dbReference>
<dbReference type="InterPro" id="IPR027417">
    <property type="entry name" value="P-loop_NTPase"/>
</dbReference>
<dbReference type="EC" id="3.1.11.5" evidence="4"/>
<dbReference type="Pfam" id="PF13604">
    <property type="entry name" value="AAA_30"/>
    <property type="match status" value="1"/>
</dbReference>
<dbReference type="HAMAP" id="MF_01488">
    <property type="entry name" value="RecD2"/>
    <property type="match status" value="1"/>
</dbReference>
<keyword evidence="1" id="KW-0547">Nucleotide-binding</keyword>
<dbReference type="Gene3D" id="1.10.10.2220">
    <property type="match status" value="1"/>
</dbReference>
<reference evidence="4 5" key="1">
    <citation type="submission" date="2020-07" db="EMBL/GenBank/DDBJ databases">
        <title>Genomic Encyclopedia of Type Strains, Phase IV (KMG-IV): sequencing the most valuable type-strain genomes for metagenomic binning, comparative biology and taxonomic classification.</title>
        <authorList>
            <person name="Goeker M."/>
        </authorList>
    </citation>
    <scope>NUCLEOTIDE SEQUENCE [LARGE SCALE GENOMIC DNA]</scope>
    <source>
        <strain evidence="4 5">DSM 17721</strain>
    </source>
</reference>
<dbReference type="InterPro" id="IPR055446">
    <property type="entry name" value="RecD2_N_OB"/>
</dbReference>
<dbReference type="SUPFAM" id="SSF47781">
    <property type="entry name" value="RuvA domain 2-like"/>
    <property type="match status" value="1"/>
</dbReference>
<dbReference type="InterPro" id="IPR050534">
    <property type="entry name" value="Coronavir_polyprotein_1ab"/>
</dbReference>
<proteinExistence type="inferred from homology"/>
<dbReference type="GO" id="GO:0005524">
    <property type="term" value="F:ATP binding"/>
    <property type="evidence" value="ECO:0007669"/>
    <property type="project" value="UniProtKB-KW"/>
</dbReference>
<evidence type="ECO:0000256" key="1">
    <source>
        <dbReference type="ARBA" id="ARBA00022741"/>
    </source>
</evidence>
<dbReference type="Gene3D" id="3.40.50.300">
    <property type="entry name" value="P-loop containing nucleotide triphosphate hydrolases"/>
    <property type="match status" value="2"/>
</dbReference>
<dbReference type="Gene3D" id="1.10.150.20">
    <property type="entry name" value="5' to 3' exonuclease, C-terminal subdomain"/>
    <property type="match status" value="1"/>
</dbReference>
<dbReference type="NCBIfam" id="TIGR01448">
    <property type="entry name" value="recD_rel"/>
    <property type="match status" value="1"/>
</dbReference>
<organism evidence="4 5">
    <name type="scientific">Desulfosalsimonas propionicica</name>
    <dbReference type="NCBI Taxonomy" id="332175"/>
    <lineage>
        <taxon>Bacteria</taxon>
        <taxon>Pseudomonadati</taxon>
        <taxon>Thermodesulfobacteriota</taxon>
        <taxon>Desulfobacteria</taxon>
        <taxon>Desulfobacterales</taxon>
        <taxon>Desulfosalsimonadaceae</taxon>
        <taxon>Desulfosalsimonas</taxon>
    </lineage>
</organism>
<evidence type="ECO:0000259" key="3">
    <source>
        <dbReference type="SMART" id="SM00382"/>
    </source>
</evidence>
<dbReference type="EMBL" id="JACDUS010000001">
    <property type="protein sequence ID" value="MBA2879710.1"/>
    <property type="molecule type" value="Genomic_DNA"/>
</dbReference>
<feature type="domain" description="AAA+ ATPase" evidence="3">
    <location>
        <begin position="341"/>
        <end position="462"/>
    </location>
</feature>
<dbReference type="GO" id="GO:0043139">
    <property type="term" value="F:5'-3' DNA helicase activity"/>
    <property type="evidence" value="ECO:0007669"/>
    <property type="project" value="InterPro"/>
</dbReference>
<dbReference type="Pfam" id="PF14520">
    <property type="entry name" value="HHH_5"/>
    <property type="match status" value="1"/>
</dbReference>
<evidence type="ECO:0000256" key="2">
    <source>
        <dbReference type="ARBA" id="ARBA00022840"/>
    </source>
</evidence>
<dbReference type="Pfam" id="PF13538">
    <property type="entry name" value="UvrD_C_2"/>
    <property type="match status" value="1"/>
</dbReference>
<dbReference type="PANTHER" id="PTHR43788:SF6">
    <property type="entry name" value="DNA HELICASE B"/>
    <property type="match status" value="1"/>
</dbReference>
<dbReference type="InterPro" id="IPR027785">
    <property type="entry name" value="UvrD-like_helicase_C"/>
</dbReference>
<dbReference type="GO" id="GO:0006310">
    <property type="term" value="P:DNA recombination"/>
    <property type="evidence" value="ECO:0007669"/>
    <property type="project" value="InterPro"/>
</dbReference>
<keyword evidence="5" id="KW-1185">Reference proteome</keyword>
<dbReference type="SUPFAM" id="SSF52540">
    <property type="entry name" value="P-loop containing nucleoside triphosphate hydrolases"/>
    <property type="match status" value="2"/>
</dbReference>
<dbReference type="InterPro" id="IPR003593">
    <property type="entry name" value="AAA+_ATPase"/>
</dbReference>
<dbReference type="InterPro" id="IPR041451">
    <property type="entry name" value="RecD2_SH13"/>
</dbReference>
<dbReference type="PANTHER" id="PTHR43788">
    <property type="entry name" value="DNA2/NAM7 HELICASE FAMILY MEMBER"/>
    <property type="match status" value="1"/>
</dbReference>
<dbReference type="CDD" id="cd17933">
    <property type="entry name" value="DEXSc_RecD-like"/>
    <property type="match status" value="1"/>
</dbReference>
<dbReference type="SMART" id="SM00382">
    <property type="entry name" value="AAA"/>
    <property type="match status" value="1"/>
</dbReference>
<gene>
    <name evidence="4" type="ORF">HNR65_000017</name>
</gene>
<dbReference type="Pfam" id="PF18335">
    <property type="entry name" value="SH3_13"/>
    <property type="match status" value="1"/>
</dbReference>
<dbReference type="Pfam" id="PF23139">
    <property type="entry name" value="OB_YrrC"/>
    <property type="match status" value="1"/>
</dbReference>
<keyword evidence="4" id="KW-0378">Hydrolase</keyword>
<evidence type="ECO:0000313" key="5">
    <source>
        <dbReference type="Proteomes" id="UP000525298"/>
    </source>
</evidence>
<dbReference type="CDD" id="cd18809">
    <property type="entry name" value="SF1_C_RecD"/>
    <property type="match status" value="1"/>
</dbReference>
<dbReference type="GO" id="GO:0003677">
    <property type="term" value="F:DNA binding"/>
    <property type="evidence" value="ECO:0007669"/>
    <property type="project" value="InterPro"/>
</dbReference>
<dbReference type="InterPro" id="IPR029493">
    <property type="entry name" value="RecD2-like_HHH"/>
</dbReference>
<dbReference type="GO" id="GO:0009338">
    <property type="term" value="C:exodeoxyribonuclease V complex"/>
    <property type="evidence" value="ECO:0007669"/>
    <property type="project" value="TreeGrafter"/>
</dbReference>
<name>A0A7W0HJ20_9BACT</name>
<dbReference type="InterPro" id="IPR006345">
    <property type="entry name" value="RecD2"/>
</dbReference>